<reference evidence="3" key="1">
    <citation type="submission" date="2018-06" db="EMBL/GenBank/DDBJ databases">
        <title>Complete genome of Pseudomonas insecticola strain QZS01.</title>
        <authorList>
            <person name="Wang J."/>
            <person name="Su Q."/>
        </authorList>
    </citation>
    <scope>NUCLEOTIDE SEQUENCE [LARGE SCALE GENOMIC DNA]</scope>
    <source>
        <strain evidence="3">QZS01</strain>
    </source>
</reference>
<dbReference type="AlphaFoldDB" id="A0A3S9XD43"/>
<evidence type="ECO:0000313" key="3">
    <source>
        <dbReference type="Proteomes" id="UP000273143"/>
    </source>
</evidence>
<dbReference type="Pfam" id="PF10263">
    <property type="entry name" value="SprT-like"/>
    <property type="match status" value="1"/>
</dbReference>
<dbReference type="GO" id="GO:0006950">
    <property type="term" value="P:response to stress"/>
    <property type="evidence" value="ECO:0007669"/>
    <property type="project" value="UniProtKB-ARBA"/>
</dbReference>
<dbReference type="PANTHER" id="PTHR38773">
    <property type="entry name" value="PROTEIN SPRT"/>
    <property type="match status" value="1"/>
</dbReference>
<evidence type="ECO:0000313" key="2">
    <source>
        <dbReference type="EMBL" id="AZS50337.1"/>
    </source>
</evidence>
<dbReference type="GO" id="GO:0008237">
    <property type="term" value="F:metallopeptidase activity"/>
    <property type="evidence" value="ECO:0007669"/>
    <property type="project" value="UniProtKB-KW"/>
</dbReference>
<feature type="domain" description="SprT-like" evidence="1">
    <location>
        <begin position="16"/>
        <end position="166"/>
    </location>
</feature>
<proteinExistence type="predicted"/>
<dbReference type="InterPro" id="IPR006640">
    <property type="entry name" value="SprT-like_domain"/>
</dbReference>
<keyword evidence="3" id="KW-1185">Reference proteome</keyword>
<evidence type="ECO:0000259" key="1">
    <source>
        <dbReference type="SMART" id="SM00731"/>
    </source>
</evidence>
<dbReference type="NCBIfam" id="NF003421">
    <property type="entry name" value="PRK04860.1"/>
    <property type="match status" value="1"/>
</dbReference>
<gene>
    <name evidence="2" type="ORF">DM558_05910</name>
</gene>
<name>A0A3S9XD43_9GAMM</name>
<dbReference type="GO" id="GO:0006508">
    <property type="term" value="P:proteolysis"/>
    <property type="evidence" value="ECO:0007669"/>
    <property type="project" value="UniProtKB-KW"/>
</dbReference>
<protein>
    <submittedName>
        <fullName evidence="2">SprT family zinc-dependent metalloprotease</fullName>
    </submittedName>
</protein>
<keyword evidence="2" id="KW-0645">Protease</keyword>
<keyword evidence="2" id="KW-0378">Hydrolase</keyword>
<accession>A0A3S9XD43</accession>
<dbReference type="KEGG" id="emo:DM558_05910"/>
<dbReference type="PANTHER" id="PTHR38773:SF1">
    <property type="entry name" value="PROTEIN SPRT"/>
    <property type="match status" value="1"/>
</dbReference>
<dbReference type="RefSeq" id="WP_127162618.1">
    <property type="nucleotide sequence ID" value="NZ_CP029822.1"/>
</dbReference>
<dbReference type="Proteomes" id="UP000273143">
    <property type="component" value="Chromosome"/>
</dbReference>
<organism evidence="2 3">
    <name type="scientific">Entomomonas moraniae</name>
    <dbReference type="NCBI Taxonomy" id="2213226"/>
    <lineage>
        <taxon>Bacteria</taxon>
        <taxon>Pseudomonadati</taxon>
        <taxon>Pseudomonadota</taxon>
        <taxon>Gammaproteobacteria</taxon>
        <taxon>Pseudomonadales</taxon>
        <taxon>Pseudomonadaceae</taxon>
        <taxon>Entomomonas</taxon>
    </lineage>
</organism>
<keyword evidence="2" id="KW-0482">Metalloprotease</keyword>
<sequence>MLPLSDDQQLIYHLNNAIEHYYQRAELFFHRTFNRPKVKIDLRGLSAGTATPSLNLLRFNKELLINNQQHFLQQTVPHEIAHLLAYHLFGLKIRPHGKEWQHIMNAVYQVPAERCHHYEVKRKPTTYYLYGCHCPTQHTLTIRRHNAIKRGRKYLCKRCQTILYFRNTTEQKP</sequence>
<dbReference type="SMART" id="SM00731">
    <property type="entry name" value="SprT"/>
    <property type="match status" value="1"/>
</dbReference>
<dbReference type="EMBL" id="CP029822">
    <property type="protein sequence ID" value="AZS50337.1"/>
    <property type="molecule type" value="Genomic_DNA"/>
</dbReference>